<evidence type="ECO:0000313" key="11">
    <source>
        <dbReference type="EMBL" id="OXA58656.1"/>
    </source>
</evidence>
<dbReference type="InterPro" id="IPR000276">
    <property type="entry name" value="GPCR_Rhodpsn"/>
</dbReference>
<comment type="subcellular location">
    <subcellularLocation>
        <location evidence="1">Membrane</location>
        <topology evidence="1">Multi-pass membrane protein</topology>
    </subcellularLocation>
</comment>
<keyword evidence="4 9" id="KW-1133">Transmembrane helix</keyword>
<evidence type="ECO:0000256" key="7">
    <source>
        <dbReference type="ARBA" id="ARBA00023170"/>
    </source>
</evidence>
<dbReference type="InterPro" id="IPR017452">
    <property type="entry name" value="GPCR_Rhodpsn_7TM"/>
</dbReference>
<proteinExistence type="inferred from homology"/>
<accession>A0A226EPZ2</accession>
<name>A0A226EPZ2_FOLCA</name>
<evidence type="ECO:0000256" key="9">
    <source>
        <dbReference type="SAM" id="Phobius"/>
    </source>
</evidence>
<dbReference type="EMBL" id="LNIX01000003">
    <property type="protein sequence ID" value="OXA58656.1"/>
    <property type="molecule type" value="Genomic_DNA"/>
</dbReference>
<keyword evidence="7 11" id="KW-0675">Receptor</keyword>
<dbReference type="GO" id="GO:0004930">
    <property type="term" value="F:G protein-coupled receptor activity"/>
    <property type="evidence" value="ECO:0007669"/>
    <property type="project" value="UniProtKB-KW"/>
</dbReference>
<evidence type="ECO:0000256" key="3">
    <source>
        <dbReference type="ARBA" id="ARBA00022692"/>
    </source>
</evidence>
<feature type="transmembrane region" description="Helical" evidence="9">
    <location>
        <begin position="32"/>
        <end position="58"/>
    </location>
</feature>
<dbReference type="OrthoDB" id="5962705at2759"/>
<feature type="transmembrane region" description="Helical" evidence="9">
    <location>
        <begin position="70"/>
        <end position="100"/>
    </location>
</feature>
<dbReference type="GO" id="GO:0005886">
    <property type="term" value="C:plasma membrane"/>
    <property type="evidence" value="ECO:0007669"/>
    <property type="project" value="TreeGrafter"/>
</dbReference>
<dbReference type="Proteomes" id="UP000198287">
    <property type="component" value="Unassembled WGS sequence"/>
</dbReference>
<comment type="caution">
    <text evidence="11">The sequence shown here is derived from an EMBL/GenBank/DDBJ whole genome shotgun (WGS) entry which is preliminary data.</text>
</comment>
<evidence type="ECO:0000256" key="1">
    <source>
        <dbReference type="ARBA" id="ARBA00004141"/>
    </source>
</evidence>
<dbReference type="PANTHER" id="PTHR24243">
    <property type="entry name" value="G-PROTEIN COUPLED RECEPTOR"/>
    <property type="match status" value="1"/>
</dbReference>
<dbReference type="Gene3D" id="1.20.1070.10">
    <property type="entry name" value="Rhodopsin 7-helix transmembrane proteins"/>
    <property type="match status" value="1"/>
</dbReference>
<evidence type="ECO:0000256" key="6">
    <source>
        <dbReference type="ARBA" id="ARBA00023136"/>
    </source>
</evidence>
<evidence type="ECO:0000256" key="8">
    <source>
        <dbReference type="ARBA" id="ARBA00023224"/>
    </source>
</evidence>
<evidence type="ECO:0000256" key="2">
    <source>
        <dbReference type="ARBA" id="ARBA00010663"/>
    </source>
</evidence>
<keyword evidence="6 9" id="KW-0472">Membrane</keyword>
<dbReference type="PRINTS" id="PR00237">
    <property type="entry name" value="GPCRRHODOPSN"/>
</dbReference>
<comment type="similarity">
    <text evidence="2">Belongs to the G-protein coupled receptor 1 family.</text>
</comment>
<keyword evidence="8" id="KW-0807">Transducer</keyword>
<organism evidence="11 12">
    <name type="scientific">Folsomia candida</name>
    <name type="common">Springtail</name>
    <dbReference type="NCBI Taxonomy" id="158441"/>
    <lineage>
        <taxon>Eukaryota</taxon>
        <taxon>Metazoa</taxon>
        <taxon>Ecdysozoa</taxon>
        <taxon>Arthropoda</taxon>
        <taxon>Hexapoda</taxon>
        <taxon>Collembola</taxon>
        <taxon>Entomobryomorpha</taxon>
        <taxon>Isotomoidea</taxon>
        <taxon>Isotomidae</taxon>
        <taxon>Proisotominae</taxon>
        <taxon>Folsomia</taxon>
    </lineage>
</organism>
<dbReference type="PROSITE" id="PS50262">
    <property type="entry name" value="G_PROTEIN_RECEP_F1_2"/>
    <property type="match status" value="1"/>
</dbReference>
<sequence length="126" mass="14548">MSGLGELEWNETYREQYLVQYLGPKHLPYQSLIPISIVYGLIFICGLVGNFSTCIVIYKAHYMRTSTNYYLFNLAISDMATLIFDGIPTVFLPLVLLIFWEFRLPHLLARLESINDGAAFLFFVPR</sequence>
<keyword evidence="3 9" id="KW-0812">Transmembrane</keyword>
<dbReference type="SUPFAM" id="SSF81321">
    <property type="entry name" value="Family A G protein-coupled receptor-like"/>
    <property type="match status" value="1"/>
</dbReference>
<evidence type="ECO:0000313" key="12">
    <source>
        <dbReference type="Proteomes" id="UP000198287"/>
    </source>
</evidence>
<keyword evidence="5" id="KW-0297">G-protein coupled receptor</keyword>
<dbReference type="PANTHER" id="PTHR24243:SF208">
    <property type="entry name" value="PYROKININ-1 RECEPTOR"/>
    <property type="match status" value="1"/>
</dbReference>
<evidence type="ECO:0000256" key="4">
    <source>
        <dbReference type="ARBA" id="ARBA00022989"/>
    </source>
</evidence>
<reference evidence="11 12" key="1">
    <citation type="submission" date="2015-12" db="EMBL/GenBank/DDBJ databases">
        <title>The genome of Folsomia candida.</title>
        <authorList>
            <person name="Faddeeva A."/>
            <person name="Derks M.F."/>
            <person name="Anvar Y."/>
            <person name="Smit S."/>
            <person name="Van Straalen N."/>
            <person name="Roelofs D."/>
        </authorList>
    </citation>
    <scope>NUCLEOTIDE SEQUENCE [LARGE SCALE GENOMIC DNA]</scope>
    <source>
        <strain evidence="11 12">VU population</strain>
        <tissue evidence="11">Whole body</tissue>
    </source>
</reference>
<gene>
    <name evidence="11" type="ORF">Fcan01_08029</name>
</gene>
<dbReference type="AlphaFoldDB" id="A0A226EPZ2"/>
<evidence type="ECO:0000259" key="10">
    <source>
        <dbReference type="PROSITE" id="PS50262"/>
    </source>
</evidence>
<feature type="domain" description="G-protein coupled receptors family 1 profile" evidence="10">
    <location>
        <begin position="49"/>
        <end position="126"/>
    </location>
</feature>
<keyword evidence="12" id="KW-1185">Reference proteome</keyword>
<evidence type="ECO:0000256" key="5">
    <source>
        <dbReference type="ARBA" id="ARBA00023040"/>
    </source>
</evidence>
<protein>
    <submittedName>
        <fullName evidence="11">Neuromedin-U receptor 1</fullName>
    </submittedName>
</protein>